<evidence type="ECO:0000313" key="2">
    <source>
        <dbReference type="Proteomes" id="UP000224252"/>
    </source>
</evidence>
<dbReference type="Proteomes" id="UP000224252">
    <property type="component" value="Segment"/>
</dbReference>
<protein>
    <recommendedName>
        <fullName evidence="3">DUF1064 domain-containing protein</fullName>
    </recommendedName>
</protein>
<reference evidence="1 2" key="1">
    <citation type="submission" date="2017-08" db="EMBL/GenBank/DDBJ databases">
        <authorList>
            <person name="de Groot N.N."/>
        </authorList>
    </citation>
    <scope>NUCLEOTIDE SEQUENCE [LARGE SCALE GENOMIC DNA]</scope>
</reference>
<evidence type="ECO:0008006" key="3">
    <source>
        <dbReference type="Google" id="ProtNLM"/>
    </source>
</evidence>
<sequence length="102" mass="11652">MNATEAKFANYLRGLEITGEILWWRHEGIKLQLADNTTLNVDFNVMYADGLLVMIDVKGAKAIIEEDAKVKMKVAAEQFPFVFRYAFPRQKKDGGGWIIEEI</sequence>
<gene>
    <name evidence="1" type="ORF">SopranoGao_49</name>
</gene>
<name>A0A248SL54_9CAUD</name>
<evidence type="ECO:0000313" key="1">
    <source>
        <dbReference type="EMBL" id="ASV45072.1"/>
    </source>
</evidence>
<organism evidence="1 2">
    <name type="scientific">Klebsiella phage SopranoGao</name>
    <dbReference type="NCBI Taxonomy" id="2026944"/>
    <lineage>
        <taxon>Viruses</taxon>
        <taxon>Duplodnaviria</taxon>
        <taxon>Heunggongvirae</taxon>
        <taxon>Uroviricota</taxon>
        <taxon>Caudoviricetes</taxon>
        <taxon>Lastavirus</taxon>
        <taxon>Lastavirus sopranogao</taxon>
    </lineage>
</organism>
<proteinExistence type="predicted"/>
<accession>A0A248SL54</accession>
<keyword evidence="2" id="KW-1185">Reference proteome</keyword>
<dbReference type="EMBL" id="MF612073">
    <property type="protein sequence ID" value="ASV45072.1"/>
    <property type="molecule type" value="Genomic_DNA"/>
</dbReference>